<protein>
    <recommendedName>
        <fullName evidence="8">Enoyl reductase (ER) domain-containing protein</fullName>
    </recommendedName>
</protein>
<dbReference type="PANTHER" id="PTHR43350:SF2">
    <property type="entry name" value="GROES-LIKE ZINC-BINDING ALCOHOL DEHYDROGENASE FAMILY PROTEIN"/>
    <property type="match status" value="1"/>
</dbReference>
<dbReference type="InterPro" id="IPR036291">
    <property type="entry name" value="NAD(P)-bd_dom_sf"/>
</dbReference>
<organism evidence="9 10">
    <name type="scientific">Cercospora berteroae</name>
    <dbReference type="NCBI Taxonomy" id="357750"/>
    <lineage>
        <taxon>Eukaryota</taxon>
        <taxon>Fungi</taxon>
        <taxon>Dikarya</taxon>
        <taxon>Ascomycota</taxon>
        <taxon>Pezizomycotina</taxon>
        <taxon>Dothideomycetes</taxon>
        <taxon>Dothideomycetidae</taxon>
        <taxon>Mycosphaerellales</taxon>
        <taxon>Mycosphaerellaceae</taxon>
        <taxon>Cercospora</taxon>
    </lineage>
</organism>
<dbReference type="Pfam" id="PF00107">
    <property type="entry name" value="ADH_zinc_N"/>
    <property type="match status" value="1"/>
</dbReference>
<evidence type="ECO:0000256" key="5">
    <source>
        <dbReference type="ARBA" id="ARBA00023002"/>
    </source>
</evidence>
<dbReference type="InterPro" id="IPR013154">
    <property type="entry name" value="ADH-like_N"/>
</dbReference>
<dbReference type="Gene3D" id="3.40.50.720">
    <property type="entry name" value="NAD(P)-binding Rossmann-like Domain"/>
    <property type="match status" value="1"/>
</dbReference>
<reference evidence="10" key="1">
    <citation type="journal article" date="2017" name="bioRxiv">
        <title>Conservation of a gene cluster reveals novel cercosporin biosynthetic mechanisms and extends production to the genus Colletotrichum.</title>
        <authorList>
            <person name="de Jonge R."/>
            <person name="Ebert M.K."/>
            <person name="Huitt-Roehl C.R."/>
            <person name="Pal P."/>
            <person name="Suttle J.C."/>
            <person name="Spanner R.E."/>
            <person name="Neubauer J.D."/>
            <person name="Jurick W.M.II."/>
            <person name="Stott K.A."/>
            <person name="Secor G.A."/>
            <person name="Thomma B.P.H.J."/>
            <person name="Van de Peer Y."/>
            <person name="Townsend C.A."/>
            <person name="Bolton M.D."/>
        </authorList>
    </citation>
    <scope>NUCLEOTIDE SEQUENCE [LARGE SCALE GENOMIC DNA]</scope>
    <source>
        <strain evidence="10">CBS538.71</strain>
    </source>
</reference>
<dbReference type="InterPro" id="IPR011032">
    <property type="entry name" value="GroES-like_sf"/>
</dbReference>
<keyword evidence="3 6" id="KW-0479">Metal-binding</keyword>
<dbReference type="SUPFAM" id="SSF51735">
    <property type="entry name" value="NAD(P)-binding Rossmann-fold domains"/>
    <property type="match status" value="1"/>
</dbReference>
<evidence type="ECO:0000256" key="7">
    <source>
        <dbReference type="SAM" id="Phobius"/>
    </source>
</evidence>
<dbReference type="Gene3D" id="3.90.180.10">
    <property type="entry name" value="Medium-chain alcohol dehydrogenases, catalytic domain"/>
    <property type="match status" value="1"/>
</dbReference>
<feature type="domain" description="Enoyl reductase (ER)" evidence="8">
    <location>
        <begin position="20"/>
        <end position="384"/>
    </location>
</feature>
<feature type="transmembrane region" description="Helical" evidence="7">
    <location>
        <begin position="206"/>
        <end position="225"/>
    </location>
</feature>
<comment type="cofactor">
    <cofactor evidence="1 6">
        <name>Zn(2+)</name>
        <dbReference type="ChEBI" id="CHEBI:29105"/>
    </cofactor>
</comment>
<evidence type="ECO:0000256" key="1">
    <source>
        <dbReference type="ARBA" id="ARBA00001947"/>
    </source>
</evidence>
<dbReference type="OrthoDB" id="1560166at2759"/>
<dbReference type="SUPFAM" id="SSF50129">
    <property type="entry name" value="GroES-like"/>
    <property type="match status" value="1"/>
</dbReference>
<keyword evidence="7" id="KW-0472">Membrane</keyword>
<name>A0A2S6CJ82_9PEZI</name>
<dbReference type="GO" id="GO:0008270">
    <property type="term" value="F:zinc ion binding"/>
    <property type="evidence" value="ECO:0007669"/>
    <property type="project" value="InterPro"/>
</dbReference>
<keyword evidence="5" id="KW-0560">Oxidoreductase</keyword>
<comment type="similarity">
    <text evidence="2 6">Belongs to the zinc-containing alcohol dehydrogenase family.</text>
</comment>
<dbReference type="InterPro" id="IPR020843">
    <property type="entry name" value="ER"/>
</dbReference>
<dbReference type="AlphaFoldDB" id="A0A2S6CJ82"/>
<dbReference type="InterPro" id="IPR002328">
    <property type="entry name" value="ADH_Zn_CS"/>
</dbReference>
<dbReference type="InterPro" id="IPR013149">
    <property type="entry name" value="ADH-like_C"/>
</dbReference>
<sequence>MADVQTKNIETLAYVVHDAGEDFKLENVVLDAMQPNELLVDMQYSGICHTDLVFQQGQIKVCPYPAIFGHEGAGTVLAIGDKVDPKRGLKVGDKVLLSINYCQECKFCLSDHPADCTEGTRLHLFGVRPDGTTAASLKDTGASLRNHFFGQSSFAKVNFVQDTCVVKVPEDVPDENIPFLAAMGCGYQTGAGTVMNILRPRSDESIVVFGLGTVGLTAIMAAKYLNMKTIIGVDIYDHKLPLAKELGCTDVLNSKNAPDGDIVKAIKDLTGSIGVDFAIDCTGVPKVIEAMLNMLGMRGTAATVGVPPTGAKIEIDPLAYLLGSRGYKGCREGDSNPPVFIPQLCKMQKDGNFPVEKLCKVYDYKDFSQALHDLHDGKVTKPVIKW</sequence>
<evidence type="ECO:0000313" key="10">
    <source>
        <dbReference type="Proteomes" id="UP000237631"/>
    </source>
</evidence>
<evidence type="ECO:0000259" key="8">
    <source>
        <dbReference type="SMART" id="SM00829"/>
    </source>
</evidence>
<keyword evidence="7" id="KW-1133">Transmembrane helix</keyword>
<dbReference type="Proteomes" id="UP000237631">
    <property type="component" value="Unassembled WGS sequence"/>
</dbReference>
<keyword evidence="10" id="KW-1185">Reference proteome</keyword>
<dbReference type="PANTHER" id="PTHR43350">
    <property type="entry name" value="NAD-DEPENDENT ALCOHOL DEHYDROGENASE"/>
    <property type="match status" value="1"/>
</dbReference>
<evidence type="ECO:0000256" key="4">
    <source>
        <dbReference type="ARBA" id="ARBA00022833"/>
    </source>
</evidence>
<dbReference type="Pfam" id="PF08240">
    <property type="entry name" value="ADH_N"/>
    <property type="match status" value="1"/>
</dbReference>
<evidence type="ECO:0000313" key="9">
    <source>
        <dbReference type="EMBL" id="PPJ59763.1"/>
    </source>
</evidence>
<dbReference type="FunFam" id="3.40.50.720:FF:000003">
    <property type="entry name" value="S-(hydroxymethyl)glutathione dehydrogenase"/>
    <property type="match status" value="1"/>
</dbReference>
<evidence type="ECO:0000256" key="3">
    <source>
        <dbReference type="ARBA" id="ARBA00022723"/>
    </source>
</evidence>
<dbReference type="CDD" id="cd08278">
    <property type="entry name" value="benzyl_alcohol_DH"/>
    <property type="match status" value="1"/>
</dbReference>
<comment type="caution">
    <text evidence="9">The sequence shown here is derived from an EMBL/GenBank/DDBJ whole genome shotgun (WGS) entry which is preliminary data.</text>
</comment>
<proteinExistence type="inferred from homology"/>
<accession>A0A2S6CJ82</accession>
<dbReference type="PROSITE" id="PS00059">
    <property type="entry name" value="ADH_ZINC"/>
    <property type="match status" value="1"/>
</dbReference>
<dbReference type="SMART" id="SM00829">
    <property type="entry name" value="PKS_ER"/>
    <property type="match status" value="1"/>
</dbReference>
<dbReference type="EMBL" id="PNEN01000351">
    <property type="protein sequence ID" value="PPJ59763.1"/>
    <property type="molecule type" value="Genomic_DNA"/>
</dbReference>
<evidence type="ECO:0000256" key="6">
    <source>
        <dbReference type="RuleBase" id="RU361277"/>
    </source>
</evidence>
<gene>
    <name evidence="9" type="ORF">CBER1_04359</name>
</gene>
<keyword evidence="4 6" id="KW-0862">Zinc</keyword>
<dbReference type="STRING" id="357750.A0A2S6CJ82"/>
<evidence type="ECO:0000256" key="2">
    <source>
        <dbReference type="ARBA" id="ARBA00008072"/>
    </source>
</evidence>
<keyword evidence="7" id="KW-0812">Transmembrane</keyword>
<dbReference type="GO" id="GO:0016491">
    <property type="term" value="F:oxidoreductase activity"/>
    <property type="evidence" value="ECO:0007669"/>
    <property type="project" value="UniProtKB-KW"/>
</dbReference>